<dbReference type="eggNOG" id="arCOG04338">
    <property type="taxonomic scope" value="Archaea"/>
</dbReference>
<dbReference type="AlphaFoldDB" id="W0JSS9"/>
<evidence type="ECO:0000256" key="1">
    <source>
        <dbReference type="ARBA" id="ARBA00001946"/>
    </source>
</evidence>
<evidence type="ECO:0000256" key="17">
    <source>
        <dbReference type="ARBA" id="ARBA00048623"/>
    </source>
</evidence>
<dbReference type="InterPro" id="IPR003805">
    <property type="entry name" value="CobS"/>
</dbReference>
<evidence type="ECO:0000256" key="15">
    <source>
        <dbReference type="ARBA" id="ARBA00032605"/>
    </source>
</evidence>
<dbReference type="HAMAP" id="MF_00719">
    <property type="entry name" value="CobS"/>
    <property type="match status" value="1"/>
</dbReference>
<feature type="transmembrane region" description="Helical" evidence="19">
    <location>
        <begin position="169"/>
        <end position="193"/>
    </location>
</feature>
<sequence>MDLSTNALRGAFGFLTRLPISQQADDWEAFLSSPWTFPLVGYVVGWLVAIPVLLTDYLPATTIAIAYPLAVYAVTGIHHLDGVADLGDALVVHGDLEQRREVLADTTTGVGAILSVSIVVAGLAFGGLALADLRALDAAGIVLVAEISTKLGMAVMASLGSTEYEGMGAALTGAVGPLGVAVPILVAAAMVGLTWPTQIAAVTAAGALLGTGFTWLIASRHLGGLSGDIFGAANEIGRVAGIHAGVIAWMLL</sequence>
<dbReference type="NCBIfam" id="TIGR00317">
    <property type="entry name" value="cobS"/>
    <property type="match status" value="1"/>
</dbReference>
<dbReference type="PANTHER" id="PTHR34148:SF1">
    <property type="entry name" value="ADENOSYLCOBINAMIDE-GDP RIBAZOLETRANSFERASE"/>
    <property type="match status" value="1"/>
</dbReference>
<evidence type="ECO:0000313" key="20">
    <source>
        <dbReference type="EMBL" id="AHG00058.1"/>
    </source>
</evidence>
<keyword evidence="13 19" id="KW-0472">Membrane</keyword>
<evidence type="ECO:0000256" key="14">
    <source>
        <dbReference type="ARBA" id="ARBA00025228"/>
    </source>
</evidence>
<evidence type="ECO:0000256" key="5">
    <source>
        <dbReference type="ARBA" id="ARBA00013200"/>
    </source>
</evidence>
<evidence type="ECO:0000256" key="8">
    <source>
        <dbReference type="ARBA" id="ARBA00022573"/>
    </source>
</evidence>
<dbReference type="UniPathway" id="UPA00148">
    <property type="reaction ID" value="UER00238"/>
</dbReference>
<accession>W0JSS9</accession>
<dbReference type="GO" id="GO:0005886">
    <property type="term" value="C:plasma membrane"/>
    <property type="evidence" value="ECO:0007669"/>
    <property type="project" value="UniProtKB-SubCell"/>
</dbReference>
<evidence type="ECO:0000256" key="11">
    <source>
        <dbReference type="ARBA" id="ARBA00022842"/>
    </source>
</evidence>
<gene>
    <name evidence="19" type="primary">cobS</name>
    <name evidence="20" type="ORF">HALLA_15880</name>
</gene>
<evidence type="ECO:0000256" key="7">
    <source>
        <dbReference type="ARBA" id="ARBA00022475"/>
    </source>
</evidence>
<comment type="catalytic activity">
    <reaction evidence="17 19">
        <text>alpha-ribazole + adenosylcob(III)inamide-GDP = adenosylcob(III)alamin + GMP + H(+)</text>
        <dbReference type="Rhea" id="RHEA:16049"/>
        <dbReference type="ChEBI" id="CHEBI:10329"/>
        <dbReference type="ChEBI" id="CHEBI:15378"/>
        <dbReference type="ChEBI" id="CHEBI:18408"/>
        <dbReference type="ChEBI" id="CHEBI:58115"/>
        <dbReference type="ChEBI" id="CHEBI:60487"/>
        <dbReference type="EC" id="2.7.8.26"/>
    </reaction>
</comment>
<feature type="transmembrane region" description="Helical" evidence="19">
    <location>
        <begin position="199"/>
        <end position="218"/>
    </location>
</feature>
<organism evidence="20 21">
    <name type="scientific">Halostagnicola larsenii XH-48</name>
    <dbReference type="NCBI Taxonomy" id="797299"/>
    <lineage>
        <taxon>Archaea</taxon>
        <taxon>Methanobacteriati</taxon>
        <taxon>Methanobacteriota</taxon>
        <taxon>Stenosarchaea group</taxon>
        <taxon>Halobacteria</taxon>
        <taxon>Halobacteriales</taxon>
        <taxon>Natrialbaceae</taxon>
        <taxon>Halostagnicola</taxon>
    </lineage>
</organism>
<keyword evidence="21" id="KW-1185">Reference proteome</keyword>
<evidence type="ECO:0000256" key="4">
    <source>
        <dbReference type="ARBA" id="ARBA00010561"/>
    </source>
</evidence>
<reference evidence="20 21" key="1">
    <citation type="submission" date="2014-01" db="EMBL/GenBank/DDBJ databases">
        <authorList>
            <consortium name="DOE Joint Genome Institute"/>
            <person name="Anderson I."/>
            <person name="Huntemann M."/>
            <person name="Han J."/>
            <person name="Chen A."/>
            <person name="Kyrpides N."/>
            <person name="Mavromatis K."/>
            <person name="Markowitz V."/>
            <person name="Palaniappan K."/>
            <person name="Ivanova N."/>
            <person name="Schaumberg A."/>
            <person name="Pati A."/>
            <person name="Liolios K."/>
            <person name="Nordberg H.P."/>
            <person name="Cantor M.N."/>
            <person name="Hua S.X."/>
            <person name="Woyke T."/>
        </authorList>
    </citation>
    <scope>NUCLEOTIDE SEQUENCE [LARGE SCALE GENOMIC DNA]</scope>
    <source>
        <strain evidence="20 21">XH-48</strain>
    </source>
</reference>
<dbReference type="STRING" id="797299.HALLA_15880"/>
<comment type="cofactor">
    <cofactor evidence="1 19">
        <name>Mg(2+)</name>
        <dbReference type="ChEBI" id="CHEBI:18420"/>
    </cofactor>
</comment>
<comment type="pathway">
    <text evidence="3 19">Cofactor biosynthesis; adenosylcobalamin biosynthesis; adenosylcobalamin from cob(II)yrinate a,c-diamide: step 7/7.</text>
</comment>
<dbReference type="PATRIC" id="fig|797299.3.peg.2175"/>
<comment type="similarity">
    <text evidence="4 19">Belongs to the CobS family.</text>
</comment>
<evidence type="ECO:0000256" key="13">
    <source>
        <dbReference type="ARBA" id="ARBA00023136"/>
    </source>
</evidence>
<protein>
    <recommendedName>
        <fullName evidence="6 19">Adenosylcobinamide-GDP ribazoletransferase</fullName>
        <ecNumber evidence="5 19">2.7.8.26</ecNumber>
    </recommendedName>
    <alternativeName>
        <fullName evidence="16 19">Cobalamin synthase</fullName>
    </alternativeName>
    <alternativeName>
        <fullName evidence="15 19">Cobalamin-5'-phosphate synthase</fullName>
    </alternativeName>
</protein>
<comment type="subcellular location">
    <subcellularLocation>
        <location evidence="2 19">Cell membrane</location>
        <topology evidence="2 19">Multi-pass membrane protein</topology>
    </subcellularLocation>
</comment>
<feature type="transmembrane region" description="Helical" evidence="19">
    <location>
        <begin position="109"/>
        <end position="130"/>
    </location>
</feature>
<evidence type="ECO:0000256" key="12">
    <source>
        <dbReference type="ARBA" id="ARBA00022989"/>
    </source>
</evidence>
<dbReference type="Pfam" id="PF02654">
    <property type="entry name" value="CobS"/>
    <property type="match status" value="1"/>
</dbReference>
<evidence type="ECO:0000256" key="18">
    <source>
        <dbReference type="ARBA" id="ARBA00049504"/>
    </source>
</evidence>
<evidence type="ECO:0000256" key="16">
    <source>
        <dbReference type="ARBA" id="ARBA00032853"/>
    </source>
</evidence>
<feature type="transmembrane region" description="Helical" evidence="19">
    <location>
        <begin position="35"/>
        <end position="54"/>
    </location>
</feature>
<dbReference type="Proteomes" id="UP000019024">
    <property type="component" value="Chromosome"/>
</dbReference>
<comment type="function">
    <text evidence="14 19">Joins adenosylcobinamide-GDP and alpha-ribazole to generate adenosylcobalamin (Ado-cobalamin). Also synthesizes adenosylcobalamin 5'-phosphate from adenosylcobinamide-GDP and alpha-ribazole 5'-phosphate.</text>
</comment>
<comment type="catalytic activity">
    <reaction evidence="18 19">
        <text>alpha-ribazole 5'-phosphate + adenosylcob(III)inamide-GDP = adenosylcob(III)alamin 5'-phosphate + GMP + H(+)</text>
        <dbReference type="Rhea" id="RHEA:23560"/>
        <dbReference type="ChEBI" id="CHEBI:15378"/>
        <dbReference type="ChEBI" id="CHEBI:57918"/>
        <dbReference type="ChEBI" id="CHEBI:58115"/>
        <dbReference type="ChEBI" id="CHEBI:60487"/>
        <dbReference type="ChEBI" id="CHEBI:60493"/>
        <dbReference type="EC" id="2.7.8.26"/>
    </reaction>
</comment>
<evidence type="ECO:0000256" key="3">
    <source>
        <dbReference type="ARBA" id="ARBA00004663"/>
    </source>
</evidence>
<feature type="transmembrane region" description="Helical" evidence="19">
    <location>
        <begin position="136"/>
        <end position="157"/>
    </location>
</feature>
<dbReference type="GO" id="GO:0051073">
    <property type="term" value="F:adenosylcobinamide-GDP ribazoletransferase activity"/>
    <property type="evidence" value="ECO:0007669"/>
    <property type="project" value="UniProtKB-UniRule"/>
</dbReference>
<dbReference type="OrthoDB" id="11748at2157"/>
<evidence type="ECO:0000256" key="6">
    <source>
        <dbReference type="ARBA" id="ARBA00015850"/>
    </source>
</evidence>
<keyword evidence="7 19" id="KW-1003">Cell membrane</keyword>
<dbReference type="GeneID" id="25145897"/>
<evidence type="ECO:0000256" key="9">
    <source>
        <dbReference type="ARBA" id="ARBA00022679"/>
    </source>
</evidence>
<proteinExistence type="inferred from homology"/>
<evidence type="ECO:0000313" key="21">
    <source>
        <dbReference type="Proteomes" id="UP000019024"/>
    </source>
</evidence>
<keyword evidence="11 19" id="KW-0460">Magnesium</keyword>
<evidence type="ECO:0000256" key="19">
    <source>
        <dbReference type="HAMAP-Rule" id="MF_00719"/>
    </source>
</evidence>
<dbReference type="KEGG" id="hlr:HALLA_15880"/>
<dbReference type="HOGENOM" id="CLU_057426_2_0_2"/>
<dbReference type="EC" id="2.7.8.26" evidence="5 19"/>
<keyword evidence="9 19" id="KW-0808">Transferase</keyword>
<dbReference type="GO" id="GO:0009236">
    <property type="term" value="P:cobalamin biosynthetic process"/>
    <property type="evidence" value="ECO:0007669"/>
    <property type="project" value="UniProtKB-UniRule"/>
</dbReference>
<name>W0JSS9_9EURY</name>
<keyword evidence="12 19" id="KW-1133">Transmembrane helix</keyword>
<dbReference type="GO" id="GO:0008818">
    <property type="term" value="F:cobalamin 5'-phosphate synthase activity"/>
    <property type="evidence" value="ECO:0007669"/>
    <property type="project" value="UniProtKB-UniRule"/>
</dbReference>
<dbReference type="RefSeq" id="WP_049953293.1">
    <property type="nucleotide sequence ID" value="NZ_CP007055.1"/>
</dbReference>
<dbReference type="EMBL" id="CP007055">
    <property type="protein sequence ID" value="AHG00058.1"/>
    <property type="molecule type" value="Genomic_DNA"/>
</dbReference>
<evidence type="ECO:0000256" key="2">
    <source>
        <dbReference type="ARBA" id="ARBA00004651"/>
    </source>
</evidence>
<keyword evidence="10 19" id="KW-0812">Transmembrane</keyword>
<dbReference type="PANTHER" id="PTHR34148">
    <property type="entry name" value="ADENOSYLCOBINAMIDE-GDP RIBAZOLETRANSFERASE"/>
    <property type="match status" value="1"/>
</dbReference>
<keyword evidence="8 19" id="KW-0169">Cobalamin biosynthesis</keyword>
<evidence type="ECO:0000256" key="10">
    <source>
        <dbReference type="ARBA" id="ARBA00022692"/>
    </source>
</evidence>